<protein>
    <submittedName>
        <fullName evidence="1">Uncharacterized protein</fullName>
    </submittedName>
</protein>
<keyword evidence="2" id="KW-1185">Reference proteome</keyword>
<organism evidence="1 2">
    <name type="scientific">Podila verticillata NRRL 6337</name>
    <dbReference type="NCBI Taxonomy" id="1069443"/>
    <lineage>
        <taxon>Eukaryota</taxon>
        <taxon>Fungi</taxon>
        <taxon>Fungi incertae sedis</taxon>
        <taxon>Mucoromycota</taxon>
        <taxon>Mortierellomycotina</taxon>
        <taxon>Mortierellomycetes</taxon>
        <taxon>Mortierellales</taxon>
        <taxon>Mortierellaceae</taxon>
        <taxon>Podila</taxon>
    </lineage>
</organism>
<dbReference type="OrthoDB" id="2436906at2759"/>
<sequence>MSGIWNTFLACADSLFESLATDEVKALCYMNSLDQSNGGVEQFVKGLLQLKTLGHKLHRVYKLKNDQPDCRGILQALEKLVEQGCAASTLSKSMLADVFEMNTSPRKCNGLMTVGPIEVRNLKCKRVGASQAEVACQLKKNTKINKSILLQLQEYDLEYHNIRDRVPGTKWKDIWGAANGASTTVLPTTEDEIRLLLEGTVHNLCNSSSQQYGPTKAHLGVPL</sequence>
<evidence type="ECO:0000313" key="1">
    <source>
        <dbReference type="EMBL" id="KFH63031.1"/>
    </source>
</evidence>
<dbReference type="Proteomes" id="UP000243308">
    <property type="component" value="Unassembled WGS sequence"/>
</dbReference>
<reference evidence="1 2" key="1">
    <citation type="submission" date="2011-02" db="EMBL/GenBank/DDBJ databases">
        <title>The Genome Sequence of Mortierella verticillata NRRL 6337.</title>
        <authorList>
            <consortium name="The Broad Institute Genome Sequencing Platform"/>
            <person name="Russ C."/>
            <person name="Cuomo C."/>
            <person name="Burger G."/>
            <person name="Gray M.W."/>
            <person name="Holland P.W.H."/>
            <person name="King N."/>
            <person name="Lang F.B.F."/>
            <person name="Roger A.J."/>
            <person name="Ruiz-Trillo I."/>
            <person name="Young S.K."/>
            <person name="Zeng Q."/>
            <person name="Gargeya S."/>
            <person name="Alvarado L."/>
            <person name="Berlin A."/>
            <person name="Chapman S.B."/>
            <person name="Chen Z."/>
            <person name="Freedman E."/>
            <person name="Gellesch M."/>
            <person name="Goldberg J."/>
            <person name="Griggs A."/>
            <person name="Gujja S."/>
            <person name="Heilman E."/>
            <person name="Heiman D."/>
            <person name="Howarth C."/>
            <person name="Mehta T."/>
            <person name="Neiman D."/>
            <person name="Pearson M."/>
            <person name="Roberts A."/>
            <person name="Saif S."/>
            <person name="Shea T."/>
            <person name="Shenoy N."/>
            <person name="Sisk P."/>
            <person name="Stolte C."/>
            <person name="Sykes S."/>
            <person name="White J."/>
            <person name="Yandava C."/>
            <person name="Haas B."/>
            <person name="Nusbaum C."/>
            <person name="Birren B."/>
        </authorList>
    </citation>
    <scope>NUCLEOTIDE SEQUENCE [LARGE SCALE GENOMIC DNA]</scope>
    <source>
        <strain evidence="1 2">NRRL 6337</strain>
    </source>
</reference>
<evidence type="ECO:0000313" key="2">
    <source>
        <dbReference type="Proteomes" id="UP000243308"/>
    </source>
</evidence>
<dbReference type="AlphaFoldDB" id="A0A086TM54"/>
<accession>A0A086TM54</accession>
<name>A0A086TM54_9FUNG</name>
<proteinExistence type="predicted"/>
<dbReference type="EMBL" id="KN042429">
    <property type="protein sequence ID" value="KFH63031.1"/>
    <property type="molecule type" value="Genomic_DNA"/>
</dbReference>
<gene>
    <name evidence="1" type="ORF">MVEG_11068</name>
</gene>